<proteinExistence type="predicted"/>
<dbReference type="OrthoDB" id="100767at2759"/>
<name>A0A2G8LQ56_STIJA</name>
<dbReference type="InterPro" id="IPR016729">
    <property type="entry name" value="FADD"/>
</dbReference>
<feature type="compositionally biased region" description="Low complexity" evidence="1">
    <location>
        <begin position="91"/>
        <end position="101"/>
    </location>
</feature>
<keyword evidence="5" id="KW-1185">Reference proteome</keyword>
<evidence type="ECO:0000313" key="5">
    <source>
        <dbReference type="Proteomes" id="UP000230750"/>
    </source>
</evidence>
<dbReference type="GO" id="GO:0042981">
    <property type="term" value="P:regulation of apoptotic process"/>
    <property type="evidence" value="ECO:0007669"/>
    <property type="project" value="InterPro"/>
</dbReference>
<dbReference type="Pfam" id="PF01335">
    <property type="entry name" value="DED"/>
    <property type="match status" value="1"/>
</dbReference>
<feature type="domain" description="Death" evidence="2">
    <location>
        <begin position="125"/>
        <end position="194"/>
    </location>
</feature>
<sequence>MADRKTNYRTVLADVADELKDDDAKRLAFELPIPRAERDKINDGITLIDEMEKIKMISEDNVDQLLERLKNRRHNVAATKLEGYKKNHITSQESESSSSAEMSHKSKKVDASLFQTLSNEIRPKDWVSVGRKLNISDPKLDNIKEDYSNQAERVYQMLCLWSQCNGREATYEVLEMAIGDAGLKDLQEKVHTYGK</sequence>
<dbReference type="Gene3D" id="1.10.533.10">
    <property type="entry name" value="Death Domain, Fas"/>
    <property type="match status" value="2"/>
</dbReference>
<dbReference type="PROSITE" id="PS50017">
    <property type="entry name" value="DEATH_DOMAIN"/>
    <property type="match status" value="1"/>
</dbReference>
<dbReference type="Proteomes" id="UP000230750">
    <property type="component" value="Unassembled WGS sequence"/>
</dbReference>
<dbReference type="InterPro" id="IPR001875">
    <property type="entry name" value="DED_dom"/>
</dbReference>
<dbReference type="PANTHER" id="PTHR15077">
    <property type="entry name" value="FAS-ASSOCIATING DEATH DOMAIN-CONTAINING PROTEIN FADD"/>
    <property type="match status" value="1"/>
</dbReference>
<evidence type="ECO:0000259" key="2">
    <source>
        <dbReference type="PROSITE" id="PS50017"/>
    </source>
</evidence>
<dbReference type="InterPro" id="IPR011029">
    <property type="entry name" value="DEATH-like_dom_sf"/>
</dbReference>
<dbReference type="SUPFAM" id="SSF47986">
    <property type="entry name" value="DEATH domain"/>
    <property type="match status" value="2"/>
</dbReference>
<protein>
    <recommendedName>
        <fullName evidence="6">Death domain-containing protein</fullName>
    </recommendedName>
</protein>
<dbReference type="PROSITE" id="PS50168">
    <property type="entry name" value="DED"/>
    <property type="match status" value="1"/>
</dbReference>
<dbReference type="AlphaFoldDB" id="A0A2G8LQ56"/>
<dbReference type="InterPro" id="IPR000488">
    <property type="entry name" value="Death_dom"/>
</dbReference>
<organism evidence="4 5">
    <name type="scientific">Stichopus japonicus</name>
    <name type="common">Sea cucumber</name>
    <dbReference type="NCBI Taxonomy" id="307972"/>
    <lineage>
        <taxon>Eukaryota</taxon>
        <taxon>Metazoa</taxon>
        <taxon>Echinodermata</taxon>
        <taxon>Eleutherozoa</taxon>
        <taxon>Echinozoa</taxon>
        <taxon>Holothuroidea</taxon>
        <taxon>Aspidochirotacea</taxon>
        <taxon>Aspidochirotida</taxon>
        <taxon>Stichopodidae</taxon>
        <taxon>Apostichopus</taxon>
    </lineage>
</organism>
<dbReference type="EMBL" id="MRZV01000013">
    <property type="protein sequence ID" value="PIK62393.1"/>
    <property type="molecule type" value="Genomic_DNA"/>
</dbReference>
<evidence type="ECO:0000256" key="1">
    <source>
        <dbReference type="SAM" id="MobiDB-lite"/>
    </source>
</evidence>
<feature type="domain" description="DED" evidence="3">
    <location>
        <begin position="7"/>
        <end position="83"/>
    </location>
</feature>
<evidence type="ECO:0008006" key="6">
    <source>
        <dbReference type="Google" id="ProtNLM"/>
    </source>
</evidence>
<feature type="region of interest" description="Disordered" evidence="1">
    <location>
        <begin position="83"/>
        <end position="104"/>
    </location>
</feature>
<evidence type="ECO:0000313" key="4">
    <source>
        <dbReference type="EMBL" id="PIK62393.1"/>
    </source>
</evidence>
<gene>
    <name evidence="4" type="ORF">BSL78_00712</name>
</gene>
<dbReference type="Pfam" id="PF00531">
    <property type="entry name" value="Death"/>
    <property type="match status" value="1"/>
</dbReference>
<dbReference type="CDD" id="cd01670">
    <property type="entry name" value="Death"/>
    <property type="match status" value="1"/>
</dbReference>
<dbReference type="GO" id="GO:0007165">
    <property type="term" value="P:signal transduction"/>
    <property type="evidence" value="ECO:0007669"/>
    <property type="project" value="InterPro"/>
</dbReference>
<evidence type="ECO:0000259" key="3">
    <source>
        <dbReference type="PROSITE" id="PS50168"/>
    </source>
</evidence>
<accession>A0A2G8LQ56</accession>
<comment type="caution">
    <text evidence="4">The sequence shown here is derived from an EMBL/GenBank/DDBJ whole genome shotgun (WGS) entry which is preliminary data.</text>
</comment>
<reference evidence="4 5" key="1">
    <citation type="journal article" date="2017" name="PLoS Biol.">
        <title>The sea cucumber genome provides insights into morphological evolution and visceral regeneration.</title>
        <authorList>
            <person name="Zhang X."/>
            <person name="Sun L."/>
            <person name="Yuan J."/>
            <person name="Sun Y."/>
            <person name="Gao Y."/>
            <person name="Zhang L."/>
            <person name="Li S."/>
            <person name="Dai H."/>
            <person name="Hamel J.F."/>
            <person name="Liu C."/>
            <person name="Yu Y."/>
            <person name="Liu S."/>
            <person name="Lin W."/>
            <person name="Guo K."/>
            <person name="Jin S."/>
            <person name="Xu P."/>
            <person name="Storey K.B."/>
            <person name="Huan P."/>
            <person name="Zhang T."/>
            <person name="Zhou Y."/>
            <person name="Zhang J."/>
            <person name="Lin C."/>
            <person name="Li X."/>
            <person name="Xing L."/>
            <person name="Huo D."/>
            <person name="Sun M."/>
            <person name="Wang L."/>
            <person name="Mercier A."/>
            <person name="Li F."/>
            <person name="Yang H."/>
            <person name="Xiang J."/>
        </authorList>
    </citation>
    <scope>NUCLEOTIDE SEQUENCE [LARGE SCALE GENOMIC DNA]</scope>
    <source>
        <strain evidence="4">Shaxun</strain>
        <tissue evidence="4">Muscle</tissue>
    </source>
</reference>